<evidence type="ECO:0000256" key="1">
    <source>
        <dbReference type="SAM" id="MobiDB-lite"/>
    </source>
</evidence>
<reference evidence="2 3" key="1">
    <citation type="journal article" date="2015" name="Int. J. Syst. Evol. Microbiol.">
        <title>Amycolatopsis rhabdoformis sp. nov., an actinomycete isolated from a tropical forest soil.</title>
        <authorList>
            <person name="Souza W.R."/>
            <person name="Silva R.E."/>
            <person name="Goodfellow M."/>
            <person name="Busarakam K."/>
            <person name="Figueiro F.S."/>
            <person name="Ferreira D."/>
            <person name="Rodrigues-Filho E."/>
            <person name="Moraes L.A.B."/>
            <person name="Zucchi T.D."/>
        </authorList>
    </citation>
    <scope>NUCLEOTIDE SEQUENCE [LARGE SCALE GENOMIC DNA]</scope>
    <source>
        <strain evidence="2 3">NCIMB 14900</strain>
    </source>
</reference>
<feature type="region of interest" description="Disordered" evidence="1">
    <location>
        <begin position="87"/>
        <end position="112"/>
    </location>
</feature>
<keyword evidence="3" id="KW-1185">Reference proteome</keyword>
<proteinExistence type="predicted"/>
<dbReference type="EMBL" id="CP142149">
    <property type="protein sequence ID" value="WSE33570.1"/>
    <property type="molecule type" value="Genomic_DNA"/>
</dbReference>
<protein>
    <submittedName>
        <fullName evidence="2">Uncharacterized protein</fullName>
    </submittedName>
</protein>
<name>A0ABZ1IGH2_9PSEU</name>
<accession>A0ABZ1IGH2</accession>
<dbReference type="RefSeq" id="WP_326836368.1">
    <property type="nucleotide sequence ID" value="NZ_CP142149.1"/>
</dbReference>
<evidence type="ECO:0000313" key="2">
    <source>
        <dbReference type="EMBL" id="WSE33570.1"/>
    </source>
</evidence>
<gene>
    <name evidence="2" type="ORF">VSH64_15895</name>
</gene>
<sequence>MADDGKKQAAAEARAVDYAVGRHLAYLEREADGEGVAIRTGVVVASCVDSAEPGNAWVPLADAESPANAPTRLVAVADLIGELTDPGVPRHLAEGRPVRPPQLFRTGRHRRD</sequence>
<organism evidence="2 3">
    <name type="scientific">Amycolatopsis rhabdoformis</name>
    <dbReference type="NCBI Taxonomy" id="1448059"/>
    <lineage>
        <taxon>Bacteria</taxon>
        <taxon>Bacillati</taxon>
        <taxon>Actinomycetota</taxon>
        <taxon>Actinomycetes</taxon>
        <taxon>Pseudonocardiales</taxon>
        <taxon>Pseudonocardiaceae</taxon>
        <taxon>Amycolatopsis</taxon>
    </lineage>
</organism>
<evidence type="ECO:0000313" key="3">
    <source>
        <dbReference type="Proteomes" id="UP001330812"/>
    </source>
</evidence>
<dbReference type="Proteomes" id="UP001330812">
    <property type="component" value="Chromosome"/>
</dbReference>